<dbReference type="InterPro" id="IPR000871">
    <property type="entry name" value="Beta-lactam_class-A"/>
</dbReference>
<dbReference type="EMBL" id="VDDA01000009">
    <property type="protein sequence ID" value="TNC11328.1"/>
    <property type="molecule type" value="Genomic_DNA"/>
</dbReference>
<evidence type="ECO:0000259" key="8">
    <source>
        <dbReference type="Pfam" id="PF13354"/>
    </source>
</evidence>
<evidence type="ECO:0000256" key="4">
    <source>
        <dbReference type="ARBA" id="ARBA00022801"/>
    </source>
</evidence>
<dbReference type="InterPro" id="IPR006311">
    <property type="entry name" value="TAT_signal"/>
</dbReference>
<protein>
    <recommendedName>
        <fullName evidence="3 6">Beta-lactamase</fullName>
        <ecNumber evidence="3 6">3.5.2.6</ecNumber>
    </recommendedName>
</protein>
<comment type="caution">
    <text evidence="9">The sequence shown here is derived from an EMBL/GenBank/DDBJ whole genome shotgun (WGS) entry which is preliminary data.</text>
</comment>
<feature type="signal peptide" evidence="7">
    <location>
        <begin position="1"/>
        <end position="34"/>
    </location>
</feature>
<dbReference type="PROSITE" id="PS00146">
    <property type="entry name" value="BETA_LACTAMASE_A"/>
    <property type="match status" value="1"/>
</dbReference>
<dbReference type="InterPro" id="IPR012338">
    <property type="entry name" value="Beta-lactam/transpept-like"/>
</dbReference>
<evidence type="ECO:0000256" key="7">
    <source>
        <dbReference type="SAM" id="SignalP"/>
    </source>
</evidence>
<organism evidence="9 10">
    <name type="scientific">Methylobacterium terricola</name>
    <dbReference type="NCBI Taxonomy" id="2583531"/>
    <lineage>
        <taxon>Bacteria</taxon>
        <taxon>Pseudomonadati</taxon>
        <taxon>Pseudomonadota</taxon>
        <taxon>Alphaproteobacteria</taxon>
        <taxon>Hyphomicrobiales</taxon>
        <taxon>Methylobacteriaceae</taxon>
        <taxon>Methylobacterium</taxon>
    </lineage>
</organism>
<keyword evidence="10" id="KW-1185">Reference proteome</keyword>
<keyword evidence="5 6" id="KW-0046">Antibiotic resistance</keyword>
<dbReference type="PANTHER" id="PTHR35333:SF3">
    <property type="entry name" value="BETA-LACTAMASE-TYPE TRANSPEPTIDASE FOLD CONTAINING PROTEIN"/>
    <property type="match status" value="1"/>
</dbReference>
<dbReference type="OrthoDB" id="9784149at2"/>
<dbReference type="InterPro" id="IPR045155">
    <property type="entry name" value="Beta-lactam_cat"/>
</dbReference>
<proteinExistence type="inferred from homology"/>
<dbReference type="AlphaFoldDB" id="A0A5C4LEG6"/>
<dbReference type="Gene3D" id="3.40.710.10">
    <property type="entry name" value="DD-peptidase/beta-lactamase superfamily"/>
    <property type="match status" value="1"/>
</dbReference>
<name>A0A5C4LEG6_9HYPH</name>
<dbReference type="GO" id="GO:0046677">
    <property type="term" value="P:response to antibiotic"/>
    <property type="evidence" value="ECO:0007669"/>
    <property type="project" value="UniProtKB-UniRule"/>
</dbReference>
<evidence type="ECO:0000313" key="10">
    <source>
        <dbReference type="Proteomes" id="UP000305267"/>
    </source>
</evidence>
<evidence type="ECO:0000256" key="1">
    <source>
        <dbReference type="ARBA" id="ARBA00001526"/>
    </source>
</evidence>
<evidence type="ECO:0000313" key="9">
    <source>
        <dbReference type="EMBL" id="TNC11328.1"/>
    </source>
</evidence>
<reference evidence="9 10" key="1">
    <citation type="submission" date="2019-06" db="EMBL/GenBank/DDBJ databases">
        <title>Genome of Methylobacterium sp. 17Sr1-39.</title>
        <authorList>
            <person name="Seo T."/>
        </authorList>
    </citation>
    <scope>NUCLEOTIDE SEQUENCE [LARGE SCALE GENOMIC DNA]</scope>
    <source>
        <strain evidence="9 10">17Sr1-39</strain>
    </source>
</reference>
<dbReference type="GO" id="GO:0030655">
    <property type="term" value="P:beta-lactam antibiotic catabolic process"/>
    <property type="evidence" value="ECO:0007669"/>
    <property type="project" value="InterPro"/>
</dbReference>
<evidence type="ECO:0000256" key="3">
    <source>
        <dbReference type="ARBA" id="ARBA00012865"/>
    </source>
</evidence>
<dbReference type="EC" id="3.5.2.6" evidence="3 6"/>
<dbReference type="RefSeq" id="WP_139037362.1">
    <property type="nucleotide sequence ID" value="NZ_VDDA01000009.1"/>
</dbReference>
<evidence type="ECO:0000256" key="5">
    <source>
        <dbReference type="ARBA" id="ARBA00023251"/>
    </source>
</evidence>
<feature type="chain" id="PRO_5022718041" description="Beta-lactamase" evidence="7">
    <location>
        <begin position="35"/>
        <end position="300"/>
    </location>
</feature>
<dbReference type="Pfam" id="PF13354">
    <property type="entry name" value="Beta-lactamase2"/>
    <property type="match status" value="1"/>
</dbReference>
<dbReference type="PROSITE" id="PS51318">
    <property type="entry name" value="TAT"/>
    <property type="match status" value="1"/>
</dbReference>
<dbReference type="GO" id="GO:0008800">
    <property type="term" value="F:beta-lactamase activity"/>
    <property type="evidence" value="ECO:0007669"/>
    <property type="project" value="UniProtKB-UniRule"/>
</dbReference>
<dbReference type="PRINTS" id="PR00118">
    <property type="entry name" value="BLACTAMASEA"/>
</dbReference>
<feature type="domain" description="Beta-lactamase class A catalytic" evidence="8">
    <location>
        <begin position="55"/>
        <end position="270"/>
    </location>
</feature>
<dbReference type="InterPro" id="IPR023650">
    <property type="entry name" value="Beta-lactam_class-A_AS"/>
</dbReference>
<evidence type="ECO:0000256" key="2">
    <source>
        <dbReference type="ARBA" id="ARBA00009009"/>
    </source>
</evidence>
<evidence type="ECO:0000256" key="6">
    <source>
        <dbReference type="RuleBase" id="RU361140"/>
    </source>
</evidence>
<keyword evidence="7" id="KW-0732">Signal</keyword>
<dbReference type="NCBIfam" id="NF033103">
    <property type="entry name" value="bla_class_A"/>
    <property type="match status" value="1"/>
</dbReference>
<dbReference type="SUPFAM" id="SSF56601">
    <property type="entry name" value="beta-lactamase/transpeptidase-like"/>
    <property type="match status" value="1"/>
</dbReference>
<sequence length="300" mass="31408">MSHLALLQPVPGLTRRAALIGTALAACAMRSAAAAEDAAARLAQLERRDGGRLGVEIRDTATGRRFGHRADERFPLCSTFKAIAAAAVLARADKGQDDLNRRMTYGRDALLSYAPVTSKHVETGMTLAELCAAAVVWSDNTAANLMLDTLGGPAGITDFARAHGDTVTRLDRTEPTLNTALPGDPRDTTSPAAMVGLLDHVLLGRALSGESRARLLGWMQESPTGLKRVRAGLPEGWRTADKTGTGDNGTANVVALIHRPDGAPILAAVYLTGSPAEPAARDALHAEIGRLIARSFPGGA</sequence>
<dbReference type="Proteomes" id="UP000305267">
    <property type="component" value="Unassembled WGS sequence"/>
</dbReference>
<gene>
    <name evidence="9" type="primary">bla</name>
    <name evidence="9" type="ORF">FF100_19565</name>
</gene>
<keyword evidence="4 6" id="KW-0378">Hydrolase</keyword>
<comment type="catalytic activity">
    <reaction evidence="1 6">
        <text>a beta-lactam + H2O = a substituted beta-amino acid</text>
        <dbReference type="Rhea" id="RHEA:20401"/>
        <dbReference type="ChEBI" id="CHEBI:15377"/>
        <dbReference type="ChEBI" id="CHEBI:35627"/>
        <dbReference type="ChEBI" id="CHEBI:140347"/>
        <dbReference type="EC" id="3.5.2.6"/>
    </reaction>
</comment>
<comment type="similarity">
    <text evidence="2 6">Belongs to the class-A beta-lactamase family.</text>
</comment>
<dbReference type="PANTHER" id="PTHR35333">
    <property type="entry name" value="BETA-LACTAMASE"/>
    <property type="match status" value="1"/>
</dbReference>
<accession>A0A5C4LEG6</accession>